<keyword evidence="14" id="KW-0732">Signal</keyword>
<protein>
    <submittedName>
        <fullName evidence="17">TonB-dependent receptor</fullName>
    </submittedName>
</protein>
<evidence type="ECO:0000256" key="9">
    <source>
        <dbReference type="ARBA" id="ARBA00023136"/>
    </source>
</evidence>
<comment type="caution">
    <text evidence="17">The sequence shown here is derived from an EMBL/GenBank/DDBJ whole genome shotgun (WGS) entry which is preliminary data.</text>
</comment>
<evidence type="ECO:0000256" key="10">
    <source>
        <dbReference type="ARBA" id="ARBA00023237"/>
    </source>
</evidence>
<feature type="chain" id="PRO_5045842009" evidence="14">
    <location>
        <begin position="22"/>
        <end position="755"/>
    </location>
</feature>
<keyword evidence="17" id="KW-0675">Receptor</keyword>
<evidence type="ECO:0000313" key="18">
    <source>
        <dbReference type="Proteomes" id="UP001230685"/>
    </source>
</evidence>
<evidence type="ECO:0000259" key="16">
    <source>
        <dbReference type="Pfam" id="PF07715"/>
    </source>
</evidence>
<dbReference type="RefSeq" id="WP_305173455.1">
    <property type="nucleotide sequence ID" value="NZ_JAUUDS010000005.1"/>
</dbReference>
<evidence type="ECO:0000256" key="5">
    <source>
        <dbReference type="ARBA" id="ARBA00022692"/>
    </source>
</evidence>
<feature type="region of interest" description="Disordered" evidence="13">
    <location>
        <begin position="29"/>
        <end position="58"/>
    </location>
</feature>
<proteinExistence type="inferred from homology"/>
<keyword evidence="18" id="KW-1185">Reference proteome</keyword>
<keyword evidence="10 11" id="KW-0998">Cell outer membrane</keyword>
<dbReference type="PANTHER" id="PTHR32552">
    <property type="entry name" value="FERRICHROME IRON RECEPTOR-RELATED"/>
    <property type="match status" value="1"/>
</dbReference>
<dbReference type="InterPro" id="IPR000531">
    <property type="entry name" value="Beta-barrel_TonB"/>
</dbReference>
<evidence type="ECO:0000256" key="7">
    <source>
        <dbReference type="ARBA" id="ARBA00023065"/>
    </source>
</evidence>
<reference evidence="17 18" key="1">
    <citation type="submission" date="2023-07" db="EMBL/GenBank/DDBJ databases">
        <authorList>
            <person name="Kim M.K."/>
        </authorList>
    </citation>
    <scope>NUCLEOTIDE SEQUENCE [LARGE SCALE GENOMIC DNA]</scope>
    <source>
        <strain evidence="17 18">KR1UV-12</strain>
    </source>
</reference>
<keyword evidence="7" id="KW-0406">Ion transport</keyword>
<dbReference type="InterPro" id="IPR036942">
    <property type="entry name" value="Beta-barrel_TonB_sf"/>
</dbReference>
<evidence type="ECO:0000256" key="1">
    <source>
        <dbReference type="ARBA" id="ARBA00004571"/>
    </source>
</evidence>
<dbReference type="Proteomes" id="UP001230685">
    <property type="component" value="Unassembled WGS sequence"/>
</dbReference>
<evidence type="ECO:0000256" key="4">
    <source>
        <dbReference type="ARBA" id="ARBA00022496"/>
    </source>
</evidence>
<dbReference type="Gene3D" id="2.40.170.20">
    <property type="entry name" value="TonB-dependent receptor, beta-barrel domain"/>
    <property type="match status" value="1"/>
</dbReference>
<dbReference type="PANTHER" id="PTHR32552:SF81">
    <property type="entry name" value="TONB-DEPENDENT OUTER MEMBRANE RECEPTOR"/>
    <property type="match status" value="1"/>
</dbReference>
<dbReference type="Pfam" id="PF07715">
    <property type="entry name" value="Plug"/>
    <property type="match status" value="1"/>
</dbReference>
<dbReference type="InterPro" id="IPR039426">
    <property type="entry name" value="TonB-dep_rcpt-like"/>
</dbReference>
<evidence type="ECO:0000256" key="6">
    <source>
        <dbReference type="ARBA" id="ARBA00023004"/>
    </source>
</evidence>
<feature type="domain" description="TonB-dependent receptor-like beta-barrel" evidence="15">
    <location>
        <begin position="280"/>
        <end position="700"/>
    </location>
</feature>
<evidence type="ECO:0000256" key="8">
    <source>
        <dbReference type="ARBA" id="ARBA00023077"/>
    </source>
</evidence>
<evidence type="ECO:0000256" key="11">
    <source>
        <dbReference type="PROSITE-ProRule" id="PRU01360"/>
    </source>
</evidence>
<keyword evidence="3 11" id="KW-1134">Transmembrane beta strand</keyword>
<evidence type="ECO:0000256" key="14">
    <source>
        <dbReference type="SAM" id="SignalP"/>
    </source>
</evidence>
<evidence type="ECO:0000256" key="13">
    <source>
        <dbReference type="SAM" id="MobiDB-lite"/>
    </source>
</evidence>
<organism evidence="17 18">
    <name type="scientific">Sphingomonas aurea</name>
    <dbReference type="NCBI Taxonomy" id="3063994"/>
    <lineage>
        <taxon>Bacteria</taxon>
        <taxon>Pseudomonadati</taxon>
        <taxon>Pseudomonadota</taxon>
        <taxon>Alphaproteobacteria</taxon>
        <taxon>Sphingomonadales</taxon>
        <taxon>Sphingomonadaceae</taxon>
        <taxon>Sphingomonas</taxon>
    </lineage>
</organism>
<accession>A0ABT9EM74</accession>
<dbReference type="SUPFAM" id="SSF56935">
    <property type="entry name" value="Porins"/>
    <property type="match status" value="1"/>
</dbReference>
<keyword evidence="4" id="KW-0410">Iron transport</keyword>
<comment type="subcellular location">
    <subcellularLocation>
        <location evidence="1 11">Cell outer membrane</location>
        <topology evidence="1 11">Multi-pass membrane protein</topology>
    </subcellularLocation>
</comment>
<dbReference type="Pfam" id="PF00593">
    <property type="entry name" value="TonB_dep_Rec_b-barrel"/>
    <property type="match status" value="1"/>
</dbReference>
<evidence type="ECO:0000256" key="12">
    <source>
        <dbReference type="RuleBase" id="RU003357"/>
    </source>
</evidence>
<name>A0ABT9EM74_9SPHN</name>
<gene>
    <name evidence="17" type="ORF">Q5H91_11000</name>
</gene>
<keyword evidence="8 12" id="KW-0798">TonB box</keyword>
<dbReference type="InterPro" id="IPR012910">
    <property type="entry name" value="Plug_dom"/>
</dbReference>
<keyword evidence="5 11" id="KW-0812">Transmembrane</keyword>
<comment type="similarity">
    <text evidence="11 12">Belongs to the TonB-dependent receptor family.</text>
</comment>
<evidence type="ECO:0000259" key="15">
    <source>
        <dbReference type="Pfam" id="PF00593"/>
    </source>
</evidence>
<evidence type="ECO:0000256" key="2">
    <source>
        <dbReference type="ARBA" id="ARBA00022448"/>
    </source>
</evidence>
<sequence>MRTFLLSASVIAVMTSTAAFAQVGPAESPATAAQKTPQSSQNPVDATDPNAIPGDTGNDIVITAERRSTSLQKTGVAASVLTGEDLIRKSVNTVEQLQFSTPSLTVNTSGQANSFNIRGIGKTEISSSVGVGVVTYRDGVPVFPGYFQSEPYYDIQSVEVLRGPQGTFAGGNATGGAVFITETNPTLDRVKGFATAQYGNYNQLKAQGAVNLPLSDTLAIRLATNLEKRDSFFTVTGPWTGNPGNLNSISGRASLLWQPDSHLRLLVKGDYNKINMGGFPNTPAYFGSANAPTLNTSDPFNVTSNAYLTGQDEFGRISANLSYTFDSGLMIRSISAFQKGTLQETLDADGTSTGRDTFQDFANEHIWSQEVNIISPDTGRFTWLVGGFYQYDKYEFPVGNGYVALSPTGVVRSLRIEGTNPHTATAVFGQIGYKLTDALQVTLGGRWSRTTSRNDVNYPIELALGGPTTFKTVLVQNDFTANKNVDAKLALNWTLNPDHFLYAFVATGTKAGGLNGANLFGVTPRGFVPEKVTDYEIGWKGTLMNGHLRTQLGGYYNTYKNFQVTIVDPNTPNFNSIFNVPEPTKLYGVEASAQGSFGQFLFDFSTSVSHSELGQFFAFDPRRAHTGACNPVSGPATTTGCVDLGGRRQTYAPKFTLSAGAQYAIPVADGMTLTPRLDYAHIAGVWAALFQQRQLGDYLVPRNIFNAQLTLDNGTWSVAGFSTNLSDQHYIGSLNGIRRQAGAPRQYGIRVSTKF</sequence>
<feature type="signal peptide" evidence="14">
    <location>
        <begin position="1"/>
        <end position="21"/>
    </location>
</feature>
<keyword evidence="9 11" id="KW-0472">Membrane</keyword>
<evidence type="ECO:0000256" key="3">
    <source>
        <dbReference type="ARBA" id="ARBA00022452"/>
    </source>
</evidence>
<keyword evidence="2 11" id="KW-0813">Transport</keyword>
<dbReference type="EMBL" id="JAUUDS010000005">
    <property type="protein sequence ID" value="MDP1027743.1"/>
    <property type="molecule type" value="Genomic_DNA"/>
</dbReference>
<dbReference type="PROSITE" id="PS52016">
    <property type="entry name" value="TONB_DEPENDENT_REC_3"/>
    <property type="match status" value="1"/>
</dbReference>
<feature type="compositionally biased region" description="Polar residues" evidence="13">
    <location>
        <begin position="31"/>
        <end position="44"/>
    </location>
</feature>
<keyword evidence="6" id="KW-0408">Iron</keyword>
<feature type="domain" description="TonB-dependent receptor plug" evidence="16">
    <location>
        <begin position="71"/>
        <end position="177"/>
    </location>
</feature>
<evidence type="ECO:0000313" key="17">
    <source>
        <dbReference type="EMBL" id="MDP1027743.1"/>
    </source>
</evidence>